<organism evidence="1 2">
    <name type="scientific">Acinetobacter marinus</name>
    <dbReference type="NCBI Taxonomy" id="281375"/>
    <lineage>
        <taxon>Bacteria</taxon>
        <taxon>Pseudomonadati</taxon>
        <taxon>Pseudomonadota</taxon>
        <taxon>Gammaproteobacteria</taxon>
        <taxon>Moraxellales</taxon>
        <taxon>Moraxellaceae</taxon>
        <taxon>Acinetobacter</taxon>
    </lineage>
</organism>
<accession>A0A1G6HAT6</accession>
<keyword evidence="2" id="KW-1185">Reference proteome</keyword>
<evidence type="ECO:0000313" key="1">
    <source>
        <dbReference type="EMBL" id="SDB91263.1"/>
    </source>
</evidence>
<reference evidence="2" key="1">
    <citation type="submission" date="2016-09" db="EMBL/GenBank/DDBJ databases">
        <authorList>
            <person name="Varghese N."/>
            <person name="Submissions S."/>
        </authorList>
    </citation>
    <scope>NUCLEOTIDE SEQUENCE [LARGE SCALE GENOMIC DNA]</scope>
    <source>
        <strain evidence="2">ANC 3699</strain>
    </source>
</reference>
<proteinExistence type="predicted"/>
<sequence length="40" mass="4716">MFIIDLLIRPYNILRINNDMDYVIFNGLSELKSTDLKVTI</sequence>
<protein>
    <submittedName>
        <fullName evidence="1">Uncharacterized protein</fullName>
    </submittedName>
</protein>
<evidence type="ECO:0000313" key="2">
    <source>
        <dbReference type="Proteomes" id="UP000242317"/>
    </source>
</evidence>
<gene>
    <name evidence="1" type="ORF">SAMN05421749_10226</name>
</gene>
<dbReference type="AlphaFoldDB" id="A0A1G6HAT6"/>
<dbReference type="Proteomes" id="UP000242317">
    <property type="component" value="Unassembled WGS sequence"/>
</dbReference>
<dbReference type="EMBL" id="FMYK01000002">
    <property type="protein sequence ID" value="SDB91263.1"/>
    <property type="molecule type" value="Genomic_DNA"/>
</dbReference>
<name>A0A1G6HAT6_9GAMM</name>